<feature type="compositionally biased region" description="Polar residues" evidence="1">
    <location>
        <begin position="535"/>
        <end position="553"/>
    </location>
</feature>
<keyword evidence="3" id="KW-1185">Reference proteome</keyword>
<accession>A0A8H7S2C2</accession>
<dbReference type="Proteomes" id="UP000646827">
    <property type="component" value="Unassembled WGS sequence"/>
</dbReference>
<feature type="compositionally biased region" description="Polar residues" evidence="1">
    <location>
        <begin position="589"/>
        <end position="600"/>
    </location>
</feature>
<gene>
    <name evidence="2" type="ORF">INT45_013851</name>
</gene>
<dbReference type="GO" id="GO:1990023">
    <property type="term" value="C:mitotic spindle midzone"/>
    <property type="evidence" value="ECO:0007669"/>
    <property type="project" value="TreeGrafter"/>
</dbReference>
<dbReference type="GO" id="GO:0005737">
    <property type="term" value="C:cytoplasm"/>
    <property type="evidence" value="ECO:0007669"/>
    <property type="project" value="TreeGrafter"/>
</dbReference>
<dbReference type="GO" id="GO:0008017">
    <property type="term" value="F:microtubule binding"/>
    <property type="evidence" value="ECO:0007669"/>
    <property type="project" value="InterPro"/>
</dbReference>
<feature type="compositionally biased region" description="Low complexity" evidence="1">
    <location>
        <begin position="503"/>
        <end position="521"/>
    </location>
</feature>
<dbReference type="EMBL" id="JAEPRB010000150">
    <property type="protein sequence ID" value="KAG2220153.1"/>
    <property type="molecule type" value="Genomic_DNA"/>
</dbReference>
<feature type="compositionally biased region" description="Polar residues" evidence="1">
    <location>
        <begin position="429"/>
        <end position="460"/>
    </location>
</feature>
<dbReference type="PANTHER" id="PTHR19321:SF41">
    <property type="entry name" value="FASCETTO-RELATED"/>
    <property type="match status" value="1"/>
</dbReference>
<feature type="compositionally biased region" description="Low complexity" evidence="1">
    <location>
        <begin position="358"/>
        <end position="393"/>
    </location>
</feature>
<dbReference type="InterPro" id="IPR007145">
    <property type="entry name" value="MAP65_Ase1_PRC1"/>
</dbReference>
<sequence>MELGIFNPFKQYQGTQRYDFEVSARLIHYYWTILGISPDTTNDILDQGLERLFSNIPIDTDSFVVDVLPSLPSPSNNNSSNSDEIAINEDEITCTTETQWIYYNHVQDNYLRTSEAIELLKKKAIELNHTYNRRLELYNKYIKSIQTIYDEIKTPAERRCTIRRSLSNLYLQELRGEFDQLKEVVRKMAEAYIDKFREKLEDLWDKALLTQKERAEFIAKLHEKADTMDEVHLLVDEHIKYLQRVQPRARAVARLMKQRKELIQKMVDFEKTASDPKRLFRSSFQLNEEERWRKTCFPTLLTLDDALVEAVQEFERVSGKPFIYDHCRYLDTLRDEITDRAATQTFFGFLNTDLKQSSSTLTRQTSRSKLRSATLNISPSSTTSSSLSNTYNNDSKENITLASPIGTKNKCPPSPTHPQAPSKRRSHTTARSATSQSKSEFASPRSSKSAYTSHLLSSSKLMPPTPPAESVPRREYIHSNDNNNKRTSRIPYAVKAKHDDQQRQQTTSTVSSTTPVPSRTSIIPRHQQQQKKQELSSNDTCQWSQLEEQNVGTSSSDSSGEEEEELESPSSPPDENENSTASKHELSHIETSSVSAVSIC</sequence>
<dbReference type="Pfam" id="PF03999">
    <property type="entry name" value="MAP65_ASE1"/>
    <property type="match status" value="1"/>
</dbReference>
<evidence type="ECO:0000313" key="3">
    <source>
        <dbReference type="Proteomes" id="UP000646827"/>
    </source>
</evidence>
<dbReference type="GO" id="GO:0051256">
    <property type="term" value="P:mitotic spindle midzone assembly"/>
    <property type="evidence" value="ECO:0007669"/>
    <property type="project" value="TreeGrafter"/>
</dbReference>
<name>A0A8H7S2C2_9FUNG</name>
<reference evidence="2 3" key="1">
    <citation type="submission" date="2020-12" db="EMBL/GenBank/DDBJ databases">
        <title>Metabolic potential, ecology and presence of endohyphal bacteria is reflected in genomic diversity of Mucoromycotina.</title>
        <authorList>
            <person name="Muszewska A."/>
            <person name="Okrasinska A."/>
            <person name="Steczkiewicz K."/>
            <person name="Drgas O."/>
            <person name="Orlowska M."/>
            <person name="Perlinska-Lenart U."/>
            <person name="Aleksandrzak-Piekarczyk T."/>
            <person name="Szatraj K."/>
            <person name="Zielenkiewicz U."/>
            <person name="Pilsyk S."/>
            <person name="Malc E."/>
            <person name="Mieczkowski P."/>
            <person name="Kruszewska J.S."/>
            <person name="Biernat P."/>
            <person name="Pawlowska J."/>
        </authorList>
    </citation>
    <scope>NUCLEOTIDE SEQUENCE [LARGE SCALE GENOMIC DNA]</scope>
    <source>
        <strain evidence="2 3">CBS 142.35</strain>
    </source>
</reference>
<protein>
    <submittedName>
        <fullName evidence="2">Uncharacterized protein</fullName>
    </submittedName>
</protein>
<organism evidence="2 3">
    <name type="scientific">Circinella minor</name>
    <dbReference type="NCBI Taxonomy" id="1195481"/>
    <lineage>
        <taxon>Eukaryota</taxon>
        <taxon>Fungi</taxon>
        <taxon>Fungi incertae sedis</taxon>
        <taxon>Mucoromycota</taxon>
        <taxon>Mucoromycotina</taxon>
        <taxon>Mucoromycetes</taxon>
        <taxon>Mucorales</taxon>
        <taxon>Lichtheimiaceae</taxon>
        <taxon>Circinella</taxon>
    </lineage>
</organism>
<dbReference type="Gene3D" id="1.20.58.1520">
    <property type="match status" value="1"/>
</dbReference>
<dbReference type="OrthoDB" id="642895at2759"/>
<feature type="region of interest" description="Disordered" evidence="1">
    <location>
        <begin position="358"/>
        <end position="600"/>
    </location>
</feature>
<comment type="caution">
    <text evidence="2">The sequence shown here is derived from an EMBL/GenBank/DDBJ whole genome shotgun (WGS) entry which is preliminary data.</text>
</comment>
<evidence type="ECO:0000313" key="2">
    <source>
        <dbReference type="EMBL" id="KAG2220153.1"/>
    </source>
</evidence>
<proteinExistence type="predicted"/>
<evidence type="ECO:0000256" key="1">
    <source>
        <dbReference type="SAM" id="MobiDB-lite"/>
    </source>
</evidence>
<dbReference type="PANTHER" id="PTHR19321">
    <property type="entry name" value="PROTEIN REGULATOR OF CYTOKINESIS 1 PRC1-RELATED"/>
    <property type="match status" value="1"/>
</dbReference>
<dbReference type="AlphaFoldDB" id="A0A8H7S2C2"/>